<dbReference type="Ensembl" id="ENSSSUT00005014408.1">
    <property type="protein sequence ID" value="ENSSSUP00005012590.1"/>
    <property type="gene ID" value="ENSSSUG00005008110.1"/>
</dbReference>
<dbReference type="Gene3D" id="2.40.50.140">
    <property type="entry name" value="Nucleic acid-binding proteins"/>
    <property type="match status" value="1"/>
</dbReference>
<dbReference type="GO" id="GO:0003735">
    <property type="term" value="F:structural constituent of ribosome"/>
    <property type="evidence" value="ECO:0007669"/>
    <property type="project" value="InterPro"/>
</dbReference>
<evidence type="ECO:0000256" key="4">
    <source>
        <dbReference type="ARBA" id="ARBA00035146"/>
    </source>
</evidence>
<evidence type="ECO:0000256" key="3">
    <source>
        <dbReference type="ARBA" id="ARBA00023274"/>
    </source>
</evidence>
<evidence type="ECO:0000256" key="1">
    <source>
        <dbReference type="ARBA" id="ARBA00005943"/>
    </source>
</evidence>
<dbReference type="SUPFAM" id="SSF50249">
    <property type="entry name" value="Nucleic acid-binding proteins"/>
    <property type="match status" value="1"/>
</dbReference>
<reference evidence="7" key="2">
    <citation type="submission" date="2025-08" db="UniProtKB">
        <authorList>
            <consortium name="Ensembl"/>
        </authorList>
    </citation>
    <scope>IDENTIFICATION</scope>
</reference>
<dbReference type="GO" id="GO:0022627">
    <property type="term" value="C:cytosolic small ribosomal subunit"/>
    <property type="evidence" value="ECO:0007669"/>
    <property type="project" value="TreeGrafter"/>
</dbReference>
<evidence type="ECO:0000313" key="7">
    <source>
        <dbReference type="Ensembl" id="ENSSSUP00005012590.1"/>
    </source>
</evidence>
<dbReference type="Proteomes" id="UP000472268">
    <property type="component" value="Chromosome 10"/>
</dbReference>
<name>A0A673TT53_SURSU</name>
<keyword evidence="2" id="KW-0689">Ribosomal protein</keyword>
<organism evidence="7 8">
    <name type="scientific">Suricata suricatta</name>
    <name type="common">Meerkat</name>
    <dbReference type="NCBI Taxonomy" id="37032"/>
    <lineage>
        <taxon>Eukaryota</taxon>
        <taxon>Metazoa</taxon>
        <taxon>Chordata</taxon>
        <taxon>Craniata</taxon>
        <taxon>Vertebrata</taxon>
        <taxon>Euteleostomi</taxon>
        <taxon>Mammalia</taxon>
        <taxon>Eutheria</taxon>
        <taxon>Laurasiatheria</taxon>
        <taxon>Carnivora</taxon>
        <taxon>Feliformia</taxon>
        <taxon>Herpestidae</taxon>
        <taxon>Suricata</taxon>
    </lineage>
</organism>
<dbReference type="AlphaFoldDB" id="A0A673TT53"/>
<dbReference type="GO" id="GO:0000028">
    <property type="term" value="P:ribosomal small subunit assembly"/>
    <property type="evidence" value="ECO:0007669"/>
    <property type="project" value="TreeGrafter"/>
</dbReference>
<comment type="similarity">
    <text evidence="1">Belongs to the eukaryotic ribosomal protein eS28 family.</text>
</comment>
<dbReference type="GO" id="GO:0030490">
    <property type="term" value="P:maturation of SSU-rRNA"/>
    <property type="evidence" value="ECO:0007669"/>
    <property type="project" value="TreeGrafter"/>
</dbReference>
<evidence type="ECO:0000256" key="5">
    <source>
        <dbReference type="ARBA" id="ARBA00035453"/>
    </source>
</evidence>
<reference evidence="7 8" key="1">
    <citation type="submission" date="2019-05" db="EMBL/GenBank/DDBJ databases">
        <title>A Chromosome-scale Meerkat (S. suricatta) Genome Assembly.</title>
        <authorList>
            <person name="Dudchenko O."/>
            <person name="Lieberman Aiden E."/>
            <person name="Tung J."/>
            <person name="Barreiro L.B."/>
            <person name="Clutton-Brock T.H."/>
        </authorList>
    </citation>
    <scope>NUCLEOTIDE SEQUENCE [LARGE SCALE GENOMIC DNA]</scope>
</reference>
<dbReference type="PANTHER" id="PTHR10769:SF3">
    <property type="entry name" value="SMALL RIBOSOMAL SUBUNIT PROTEIN ES28"/>
    <property type="match status" value="1"/>
</dbReference>
<reference evidence="7" key="3">
    <citation type="submission" date="2025-09" db="UniProtKB">
        <authorList>
            <consortium name="Ensembl"/>
        </authorList>
    </citation>
    <scope>IDENTIFICATION</scope>
</reference>
<sequence length="91" mass="10277">MDMSHVQPIKLARVSKVLGRTGFQGYCTQVNMKFMDDRRHSIICNVKSPVYKGNMLTLLESEQEAQRLQGPVAGSWMSGWNPWLTGTICNC</sequence>
<protein>
    <recommendedName>
        <fullName evidence="4">Small ribosomal subunit protein eS28</fullName>
    </recommendedName>
    <alternativeName>
        <fullName evidence="5">40S ribosomal protein S28</fullName>
    </alternativeName>
</protein>
<dbReference type="GO" id="GO:0006412">
    <property type="term" value="P:translation"/>
    <property type="evidence" value="ECO:0007669"/>
    <property type="project" value="InterPro"/>
</dbReference>
<keyword evidence="8" id="KW-1185">Reference proteome</keyword>
<evidence type="ECO:0000313" key="8">
    <source>
        <dbReference type="Proteomes" id="UP000472268"/>
    </source>
</evidence>
<evidence type="ECO:0000256" key="2">
    <source>
        <dbReference type="ARBA" id="ARBA00022980"/>
    </source>
</evidence>
<dbReference type="InterPro" id="IPR000289">
    <property type="entry name" value="Ribosomal_eS28"/>
</dbReference>
<comment type="subunit">
    <text evidence="6">Component of the 40S small ribosomal subunit. Part of the small subunit (SSU) processome, composed of more than 70 proteins and the RNA chaperone small nucleolar RNA (snoRNA) U3.</text>
</comment>
<dbReference type="Pfam" id="PF01200">
    <property type="entry name" value="Ribosomal_S28e"/>
    <property type="match status" value="1"/>
</dbReference>
<dbReference type="InterPro" id="IPR012340">
    <property type="entry name" value="NA-bd_OB-fold"/>
</dbReference>
<evidence type="ECO:0000256" key="6">
    <source>
        <dbReference type="ARBA" id="ARBA00046579"/>
    </source>
</evidence>
<keyword evidence="3" id="KW-0687">Ribonucleoprotein</keyword>
<dbReference type="PANTHER" id="PTHR10769">
    <property type="entry name" value="40S RIBOSOMAL PROTEIN S28"/>
    <property type="match status" value="1"/>
</dbReference>
<dbReference type="CDD" id="cd04457">
    <property type="entry name" value="S1_S28E"/>
    <property type="match status" value="1"/>
</dbReference>
<proteinExistence type="inferred from homology"/>
<accession>A0A673TT53</accession>